<reference evidence="2" key="1">
    <citation type="submission" date="2021-02" db="EMBL/GenBank/DDBJ databases">
        <title>Natrosporangium hydrolyticum gen. nov., sp. nov, a haloalkaliphilic actinobacterium from a soda solonchak soil.</title>
        <authorList>
            <person name="Sorokin D.Y."/>
            <person name="Khijniak T.V."/>
            <person name="Zakharycheva A.P."/>
            <person name="Boueva O.V."/>
            <person name="Ariskina E.V."/>
            <person name="Hahnke R.L."/>
            <person name="Bunk B."/>
            <person name="Sproer C."/>
            <person name="Schumann P."/>
            <person name="Evtushenko L.I."/>
            <person name="Kublanov I.V."/>
        </authorList>
    </citation>
    <scope>NUCLEOTIDE SEQUENCE</scope>
    <source>
        <strain evidence="2">DSM 106523</strain>
    </source>
</reference>
<dbReference type="AlphaFoldDB" id="A0A895YG65"/>
<feature type="transmembrane region" description="Helical" evidence="1">
    <location>
        <begin position="74"/>
        <end position="92"/>
    </location>
</feature>
<keyword evidence="1" id="KW-0812">Transmembrane</keyword>
<keyword evidence="1" id="KW-0472">Membrane</keyword>
<evidence type="ECO:0000313" key="2">
    <source>
        <dbReference type="EMBL" id="QSB13180.1"/>
    </source>
</evidence>
<keyword evidence="1" id="KW-1133">Transmembrane helix</keyword>
<sequence length="93" mass="9964">MTPNPDDDRPATSDLLARLNRANPTLVVFGALAIFLGILFLPDLWGALLVLVLVGALGWLLSRTWPVLTPAARGIRLAVIALLLLVALLKLTT</sequence>
<protein>
    <submittedName>
        <fullName evidence="2">Uncharacterized protein</fullName>
    </submittedName>
</protein>
<accession>A0A895YG65</accession>
<proteinExistence type="predicted"/>
<keyword evidence="3" id="KW-1185">Reference proteome</keyword>
<dbReference type="RefSeq" id="WP_239675254.1">
    <property type="nucleotide sequence ID" value="NZ_CP070499.1"/>
</dbReference>
<evidence type="ECO:0000256" key="1">
    <source>
        <dbReference type="SAM" id="Phobius"/>
    </source>
</evidence>
<dbReference type="EMBL" id="CP070499">
    <property type="protein sequence ID" value="QSB13180.1"/>
    <property type="molecule type" value="Genomic_DNA"/>
</dbReference>
<name>A0A895YG65_9ACTN</name>
<gene>
    <name evidence="2" type="ORF">JQS43_16245</name>
</gene>
<dbReference type="KEGG" id="nhy:JQS43_16245"/>
<organism evidence="2 3">
    <name type="scientific">Natronosporangium hydrolyticum</name>
    <dbReference type="NCBI Taxonomy" id="2811111"/>
    <lineage>
        <taxon>Bacteria</taxon>
        <taxon>Bacillati</taxon>
        <taxon>Actinomycetota</taxon>
        <taxon>Actinomycetes</taxon>
        <taxon>Micromonosporales</taxon>
        <taxon>Micromonosporaceae</taxon>
        <taxon>Natronosporangium</taxon>
    </lineage>
</organism>
<evidence type="ECO:0000313" key="3">
    <source>
        <dbReference type="Proteomes" id="UP000662857"/>
    </source>
</evidence>
<feature type="transmembrane region" description="Helical" evidence="1">
    <location>
        <begin position="44"/>
        <end position="62"/>
    </location>
</feature>
<dbReference type="Proteomes" id="UP000662857">
    <property type="component" value="Chromosome"/>
</dbReference>